<dbReference type="Gene3D" id="2.130.10.80">
    <property type="entry name" value="Galactose oxidase/kelch, beta-propeller"/>
    <property type="match status" value="1"/>
</dbReference>
<dbReference type="Proteomes" id="UP001152300">
    <property type="component" value="Unassembled WGS sequence"/>
</dbReference>
<dbReference type="Pfam" id="PF07250">
    <property type="entry name" value="Glyoxal_oxid_N"/>
    <property type="match status" value="1"/>
</dbReference>
<name>A0A9X0DL94_9HELO</name>
<dbReference type="OrthoDB" id="2019572at2759"/>
<accession>A0A9X0DL94</accession>
<dbReference type="InterPro" id="IPR037293">
    <property type="entry name" value="Gal_Oxidase_central_sf"/>
</dbReference>
<dbReference type="Pfam" id="PF09118">
    <property type="entry name" value="GO-like_E_set"/>
    <property type="match status" value="1"/>
</dbReference>
<feature type="domain" description="WSC" evidence="2">
    <location>
        <begin position="42"/>
        <end position="138"/>
    </location>
</feature>
<dbReference type="PANTHER" id="PTHR32208">
    <property type="entry name" value="SECRETED PROTEIN-RELATED"/>
    <property type="match status" value="1"/>
</dbReference>
<dbReference type="InterPro" id="IPR014756">
    <property type="entry name" value="Ig_E-set"/>
</dbReference>
<keyword evidence="1" id="KW-0732">Signal</keyword>
<dbReference type="InterPro" id="IPR009880">
    <property type="entry name" value="Glyoxal_oxidase_N"/>
</dbReference>
<dbReference type="SUPFAM" id="SSF50965">
    <property type="entry name" value="Galactose oxidase, central domain"/>
    <property type="match status" value="1"/>
</dbReference>
<protein>
    <recommendedName>
        <fullName evidence="2">WSC domain-containing protein</fullName>
    </recommendedName>
</protein>
<dbReference type="InterPro" id="IPR013783">
    <property type="entry name" value="Ig-like_fold"/>
</dbReference>
<dbReference type="AlphaFoldDB" id="A0A9X0DL94"/>
<dbReference type="InterPro" id="IPR015202">
    <property type="entry name" value="GO-like_E_set"/>
</dbReference>
<proteinExistence type="predicted"/>
<dbReference type="SMART" id="SM00321">
    <property type="entry name" value="WSC"/>
    <property type="match status" value="1"/>
</dbReference>
<dbReference type="PANTHER" id="PTHR32208:SF105">
    <property type="entry name" value="COPPER RADICAL OXIDASE"/>
    <property type="match status" value="1"/>
</dbReference>
<dbReference type="EMBL" id="JAPEIS010000003">
    <property type="protein sequence ID" value="KAJ8067756.1"/>
    <property type="molecule type" value="Genomic_DNA"/>
</dbReference>
<evidence type="ECO:0000256" key="1">
    <source>
        <dbReference type="ARBA" id="ARBA00022729"/>
    </source>
</evidence>
<sequence>MVATHFVTSMCGGGDRMSVYSNQTDMTVLPLPVIANRALPGNWKYKGCLTDNAVNRVFPYLTIFPNNNTAANCLSLCSKYGYGAGGMEYSNQCFCGDVQNVIDHSAALVNDTKCVMLCSGDRDTYCGGPSLISYYVWTDTPLNTWTFETGNAAGRYEFLIGGPIVPLTSTVGINGKISFLEKFGTSPDNNSTGAYELDLTLINNFETAWRTMHVKTDVFCSASIVLPDRLGRQINIGGWSLPSTLGLRFYTPDGAPGVPSKNDWEENYQEIGLQTGRWYPSAMVMANGSILVVGGEVGSNGAPVPSLEIIPRPPGAGVLYCDYLKRTDPFNLYPYLVVLPSGGIFIAYYNEARILDEVTLQTQKLLPNIPAAVNNFLGGRTYPMEGTAVIMPQSAPYTDPLVVMICGGSTPGPEIALDNCVSLQPEVAGAKWTIERMPSKRVISSMVALPDGTFLIINGAHQGFAGFGLATDPNLNAVLYDPSKPLNSRMSSLANTTIARMYHNEAVLVPDGRVLVSGSDPEDPRYPQEYRVEVFIPPYLLGGVTQPDFTLKNGNDFGYGDTITISAILHQGGPYTVRISLMTAVGSTHGNSFGQRTFFPAFSCSGTAANTQCTITTPPNAHVYPPSWAMLFVLDNGTPSVGQWVRIGGDPARLGEWPNFPDFTLPGVGPTVGAGGAVKLGSNSTSR</sequence>
<keyword evidence="4" id="KW-1185">Reference proteome</keyword>
<dbReference type="Pfam" id="PF01822">
    <property type="entry name" value="WSC"/>
    <property type="match status" value="1"/>
</dbReference>
<dbReference type="PROSITE" id="PS51212">
    <property type="entry name" value="WSC"/>
    <property type="match status" value="1"/>
</dbReference>
<evidence type="ECO:0000313" key="3">
    <source>
        <dbReference type="EMBL" id="KAJ8067756.1"/>
    </source>
</evidence>
<gene>
    <name evidence="3" type="ORF">OCU04_003360</name>
</gene>
<dbReference type="SUPFAM" id="SSF81296">
    <property type="entry name" value="E set domains"/>
    <property type="match status" value="1"/>
</dbReference>
<dbReference type="Gene3D" id="2.60.40.10">
    <property type="entry name" value="Immunoglobulins"/>
    <property type="match status" value="1"/>
</dbReference>
<evidence type="ECO:0000313" key="4">
    <source>
        <dbReference type="Proteomes" id="UP001152300"/>
    </source>
</evidence>
<reference evidence="3" key="1">
    <citation type="submission" date="2022-11" db="EMBL/GenBank/DDBJ databases">
        <title>Genome Resource of Sclerotinia nivalis Strain SnTB1, a Plant Pathogen Isolated from American Ginseng.</title>
        <authorList>
            <person name="Fan S."/>
        </authorList>
    </citation>
    <scope>NUCLEOTIDE SEQUENCE</scope>
    <source>
        <strain evidence="3">SnTB1</strain>
    </source>
</reference>
<evidence type="ECO:0000259" key="2">
    <source>
        <dbReference type="PROSITE" id="PS51212"/>
    </source>
</evidence>
<dbReference type="CDD" id="cd02851">
    <property type="entry name" value="E_set_GO_C"/>
    <property type="match status" value="1"/>
</dbReference>
<organism evidence="3 4">
    <name type="scientific">Sclerotinia nivalis</name>
    <dbReference type="NCBI Taxonomy" id="352851"/>
    <lineage>
        <taxon>Eukaryota</taxon>
        <taxon>Fungi</taxon>
        <taxon>Dikarya</taxon>
        <taxon>Ascomycota</taxon>
        <taxon>Pezizomycotina</taxon>
        <taxon>Leotiomycetes</taxon>
        <taxon>Helotiales</taxon>
        <taxon>Sclerotiniaceae</taxon>
        <taxon>Sclerotinia</taxon>
    </lineage>
</organism>
<dbReference type="InterPro" id="IPR011043">
    <property type="entry name" value="Gal_Oxase/kelch_b-propeller"/>
</dbReference>
<dbReference type="InterPro" id="IPR002889">
    <property type="entry name" value="WSC_carb-bd"/>
</dbReference>
<comment type="caution">
    <text evidence="3">The sequence shown here is derived from an EMBL/GenBank/DDBJ whole genome shotgun (WGS) entry which is preliminary data.</text>
</comment>